<feature type="compositionally biased region" description="Polar residues" evidence="2">
    <location>
        <begin position="121"/>
        <end position="130"/>
    </location>
</feature>
<organism evidence="3 4">
    <name type="scientific">Daldinia eschscholtzii</name>
    <dbReference type="NCBI Taxonomy" id="292717"/>
    <lineage>
        <taxon>Eukaryota</taxon>
        <taxon>Fungi</taxon>
        <taxon>Dikarya</taxon>
        <taxon>Ascomycota</taxon>
        <taxon>Pezizomycotina</taxon>
        <taxon>Sordariomycetes</taxon>
        <taxon>Xylariomycetidae</taxon>
        <taxon>Xylariales</taxon>
        <taxon>Hypoxylaceae</taxon>
        <taxon>Daldinia</taxon>
    </lineage>
</organism>
<feature type="compositionally biased region" description="Basic and acidic residues" evidence="2">
    <location>
        <begin position="251"/>
        <end position="261"/>
    </location>
</feature>
<accession>A0AAX6MLC1</accession>
<dbReference type="Proteomes" id="UP001369815">
    <property type="component" value="Unassembled WGS sequence"/>
</dbReference>
<sequence>MADTNTKRAGSFTAELYDEPSKRRRPEPPSIDQEPLQEPPIGNYFTRSSSHTDAPYYGLYPDPLHPESPRLWGSTNADFTRHIDHPEYFPIPGESNNPQQQQQQRYRGGENAFHPFPAPRTSHQFRSSTIPPRPDEPTPGLRTSFDTERVQEDLDSLFTRVEELEALVETLNRSYKDIKLPRVSAINNLRREIDNLSMLEGQTNNLEARMHDVSCTIRDMQASIDATNAFIKSKESKVSRSPAAQAQAKVRNPDKVSKGDNEDSDNEVIFLGELRIQGRATDTNENDDNYDHYQPDVITRAKFIAYLKSLDFRIPYGMEAFANTPVRARDYSLCTLNDGTVYFVRLGASENGWWNVENEPYERVPLMLPRYKRGHLDGDQHLDSSRPSSLLHYRSNVCEIEYPDSNFVFAPSLRYALPLGEIHVYKPRVDRAPPKFFGTNFFLFMDITSPQKSLWIVYAYEYAINKGGGNGPDSSNGTVGIGKYELDRNSPLCASFGLFDVACIADSLDDFVDSTKGSMPAGKNSCGHQKITLFPQLDPNKVHQMLRSTACIAQPVLTEPNLGSLSKAISQGWSK</sequence>
<gene>
    <name evidence="3" type="ORF">Daesc_005739</name>
</gene>
<feature type="coiled-coil region" evidence="1">
    <location>
        <begin position="147"/>
        <end position="209"/>
    </location>
</feature>
<protein>
    <submittedName>
        <fullName evidence="3">Uncharacterized protein</fullName>
    </submittedName>
</protein>
<feature type="region of interest" description="Disordered" evidence="2">
    <location>
        <begin position="235"/>
        <end position="264"/>
    </location>
</feature>
<proteinExistence type="predicted"/>
<name>A0AAX6MLC1_9PEZI</name>
<evidence type="ECO:0000256" key="1">
    <source>
        <dbReference type="SAM" id="Coils"/>
    </source>
</evidence>
<feature type="region of interest" description="Disordered" evidence="2">
    <location>
        <begin position="83"/>
        <end position="143"/>
    </location>
</feature>
<feature type="region of interest" description="Disordered" evidence="2">
    <location>
        <begin position="1"/>
        <end position="61"/>
    </location>
</feature>
<keyword evidence="1" id="KW-0175">Coiled coil</keyword>
<keyword evidence="4" id="KW-1185">Reference proteome</keyword>
<evidence type="ECO:0000313" key="4">
    <source>
        <dbReference type="Proteomes" id="UP001369815"/>
    </source>
</evidence>
<dbReference type="EMBL" id="JBANMG010000005">
    <property type="protein sequence ID" value="KAK6953435.1"/>
    <property type="molecule type" value="Genomic_DNA"/>
</dbReference>
<dbReference type="AlphaFoldDB" id="A0AAX6MLC1"/>
<comment type="caution">
    <text evidence="3">The sequence shown here is derived from an EMBL/GenBank/DDBJ whole genome shotgun (WGS) entry which is preliminary data.</text>
</comment>
<evidence type="ECO:0000313" key="3">
    <source>
        <dbReference type="EMBL" id="KAK6953435.1"/>
    </source>
</evidence>
<evidence type="ECO:0000256" key="2">
    <source>
        <dbReference type="SAM" id="MobiDB-lite"/>
    </source>
</evidence>
<reference evidence="3 4" key="1">
    <citation type="journal article" date="2024" name="Front Chem Biol">
        <title>Unveiling the potential of Daldinia eschscholtzii MFLUCC 19-0629 through bioactivity and bioinformatics studies for enhanced sustainable agriculture production.</title>
        <authorList>
            <person name="Brooks S."/>
            <person name="Weaver J.A."/>
            <person name="Klomchit A."/>
            <person name="Alharthi S.A."/>
            <person name="Onlamun T."/>
            <person name="Nurani R."/>
            <person name="Vong T.K."/>
            <person name="Alberti F."/>
            <person name="Greco C."/>
        </authorList>
    </citation>
    <scope>NUCLEOTIDE SEQUENCE [LARGE SCALE GENOMIC DNA]</scope>
    <source>
        <strain evidence="3">MFLUCC 19-0629</strain>
    </source>
</reference>